<dbReference type="SUPFAM" id="SSF58038">
    <property type="entry name" value="SNARE fusion complex"/>
    <property type="match status" value="1"/>
</dbReference>
<sequence>MGEWNTGDWEGRQGDMRQGAQSDAWSVERVASVQQALCPCLGWAPLHTGCPPLNAKRQTPYSHTWPSPSYSAKSPNPSLAEIEILARNEITTIKREKALSRAAKARDEYTTLRTSFDTWKLALAQKLQHDRENARAELLNRDPSLPSAHGLIHPLDPESQTSLLLDYLSRESNSLSSSSSRVDGLIDMGSSALAELYSQRDMLKSSQRRMLDVANRLGLSSDLIRRIERRSKQDMLIIYVAIKGGPQHNLPRYIALVSVIALANTIQAFVATNVVAKIYSRKQSQVSPLMARMMGTWTLTSSVIRLYCAYNVTNPALYKLTMISYAIALFSFASESLVYKTAHPLSTPVLLPFWFSSSSLLWMWYSYSYYLSP</sequence>
<keyword evidence="12" id="KW-0753">Steroid metabolism</keyword>
<organism evidence="15 16">
    <name type="scientific">Synchytrium endobioticum</name>
    <dbReference type="NCBI Taxonomy" id="286115"/>
    <lineage>
        <taxon>Eukaryota</taxon>
        <taxon>Fungi</taxon>
        <taxon>Fungi incertae sedis</taxon>
        <taxon>Chytridiomycota</taxon>
        <taxon>Chytridiomycota incertae sedis</taxon>
        <taxon>Chytridiomycetes</taxon>
        <taxon>Synchytriales</taxon>
        <taxon>Synchytriaceae</taxon>
        <taxon>Synchytrium</taxon>
    </lineage>
</organism>
<protein>
    <submittedName>
        <fullName evidence="15">Uncharacterized protein</fullName>
    </submittedName>
</protein>
<evidence type="ECO:0000256" key="4">
    <source>
        <dbReference type="ARBA" id="ARBA00022692"/>
    </source>
</evidence>
<keyword evidence="7 14" id="KW-1133">Transmembrane helix</keyword>
<dbReference type="AlphaFoldDB" id="A0A507CEN8"/>
<dbReference type="PANTHER" id="PTHR15451">
    <property type="entry name" value="ERGOSTEROL BIOSYNTHETIC PROTEIN 28-RELATED"/>
    <property type="match status" value="1"/>
</dbReference>
<comment type="subcellular location">
    <subcellularLocation>
        <location evidence="1">Endoplasmic reticulum membrane</location>
        <topology evidence="1">Multi-pass membrane protein</topology>
    </subcellularLocation>
</comment>
<keyword evidence="8" id="KW-0756">Sterol biosynthesis</keyword>
<dbReference type="Gene3D" id="1.20.5.110">
    <property type="match status" value="1"/>
</dbReference>
<feature type="transmembrane region" description="Helical" evidence="14">
    <location>
        <begin position="253"/>
        <end position="279"/>
    </location>
</feature>
<evidence type="ECO:0000256" key="1">
    <source>
        <dbReference type="ARBA" id="ARBA00004477"/>
    </source>
</evidence>
<dbReference type="GO" id="GO:0016126">
    <property type="term" value="P:sterol biosynthetic process"/>
    <property type="evidence" value="ECO:0007669"/>
    <property type="project" value="UniProtKB-KW"/>
</dbReference>
<keyword evidence="11" id="KW-1207">Sterol metabolism</keyword>
<evidence type="ECO:0000256" key="2">
    <source>
        <dbReference type="ARBA" id="ARBA00005377"/>
    </source>
</evidence>
<dbReference type="VEuPathDB" id="FungiDB:SeMB42_g07123"/>
<name>A0A507CEN8_9FUNG</name>
<dbReference type="Proteomes" id="UP000317494">
    <property type="component" value="Unassembled WGS sequence"/>
</dbReference>
<dbReference type="STRING" id="286115.A0A507CEN8"/>
<proteinExistence type="inferred from homology"/>
<feature type="transmembrane region" description="Helical" evidence="14">
    <location>
        <begin position="345"/>
        <end position="365"/>
    </location>
</feature>
<keyword evidence="5" id="KW-0256">Endoplasmic reticulum</keyword>
<evidence type="ECO:0000313" key="15">
    <source>
        <dbReference type="EMBL" id="TPX36045.1"/>
    </source>
</evidence>
<dbReference type="Pfam" id="PF03694">
    <property type="entry name" value="Erg28"/>
    <property type="match status" value="1"/>
</dbReference>
<evidence type="ECO:0000256" key="10">
    <source>
        <dbReference type="ARBA" id="ARBA00023136"/>
    </source>
</evidence>
<comment type="caution">
    <text evidence="15">The sequence shown here is derived from an EMBL/GenBank/DDBJ whole genome shotgun (WGS) entry which is preliminary data.</text>
</comment>
<evidence type="ECO:0000256" key="3">
    <source>
        <dbReference type="ARBA" id="ARBA00022516"/>
    </source>
</evidence>
<evidence type="ECO:0000256" key="11">
    <source>
        <dbReference type="ARBA" id="ARBA00023166"/>
    </source>
</evidence>
<reference evidence="15 16" key="1">
    <citation type="journal article" date="2019" name="Sci. Rep.">
        <title>Comparative genomics of chytrid fungi reveal insights into the obligate biotrophic and pathogenic lifestyle of Synchytrium endobioticum.</title>
        <authorList>
            <person name="van de Vossenberg B.T.L.H."/>
            <person name="Warris S."/>
            <person name="Nguyen H.D.T."/>
            <person name="van Gent-Pelzer M.P.E."/>
            <person name="Joly D.L."/>
            <person name="van de Geest H.C."/>
            <person name="Bonants P.J.M."/>
            <person name="Smith D.S."/>
            <person name="Levesque C.A."/>
            <person name="van der Lee T.A.J."/>
        </authorList>
    </citation>
    <scope>NUCLEOTIDE SEQUENCE [LARGE SCALE GENOMIC DNA]</scope>
    <source>
        <strain evidence="15 16">MB42</strain>
    </source>
</reference>
<feature type="region of interest" description="Disordered" evidence="13">
    <location>
        <begin position="1"/>
        <end position="23"/>
    </location>
</feature>
<evidence type="ECO:0000256" key="7">
    <source>
        <dbReference type="ARBA" id="ARBA00022989"/>
    </source>
</evidence>
<dbReference type="GO" id="GO:0005789">
    <property type="term" value="C:endoplasmic reticulum membrane"/>
    <property type="evidence" value="ECO:0007669"/>
    <property type="project" value="UniProtKB-SubCell"/>
</dbReference>
<keyword evidence="4 14" id="KW-0812">Transmembrane</keyword>
<dbReference type="CDD" id="cd15863">
    <property type="entry name" value="SNARE_GS27"/>
    <property type="match status" value="1"/>
</dbReference>
<dbReference type="InterPro" id="IPR005352">
    <property type="entry name" value="Erg28"/>
</dbReference>
<evidence type="ECO:0000256" key="5">
    <source>
        <dbReference type="ARBA" id="ARBA00022824"/>
    </source>
</evidence>
<evidence type="ECO:0000256" key="8">
    <source>
        <dbReference type="ARBA" id="ARBA00023011"/>
    </source>
</evidence>
<evidence type="ECO:0000256" key="12">
    <source>
        <dbReference type="ARBA" id="ARBA00023221"/>
    </source>
</evidence>
<keyword evidence="10 14" id="KW-0472">Membrane</keyword>
<keyword evidence="9" id="KW-0443">Lipid metabolism</keyword>
<comment type="similarity">
    <text evidence="2">Belongs to the ERG28 family.</text>
</comment>
<dbReference type="GO" id="GO:0030674">
    <property type="term" value="F:protein-macromolecule adaptor activity"/>
    <property type="evidence" value="ECO:0007669"/>
    <property type="project" value="TreeGrafter"/>
</dbReference>
<keyword evidence="3" id="KW-0444">Lipid biosynthesis</keyword>
<keyword evidence="6" id="KW-0752">Steroid biosynthesis</keyword>
<keyword evidence="16" id="KW-1185">Reference proteome</keyword>
<evidence type="ECO:0000256" key="13">
    <source>
        <dbReference type="SAM" id="MobiDB-lite"/>
    </source>
</evidence>
<evidence type="ECO:0000256" key="9">
    <source>
        <dbReference type="ARBA" id="ARBA00023098"/>
    </source>
</evidence>
<dbReference type="Pfam" id="PF12352">
    <property type="entry name" value="V-SNARE_C"/>
    <property type="match status" value="1"/>
</dbReference>
<gene>
    <name evidence="15" type="ORF">SeMB42_g07123</name>
</gene>
<dbReference type="EMBL" id="QEAN01000462">
    <property type="protein sequence ID" value="TPX36045.1"/>
    <property type="molecule type" value="Genomic_DNA"/>
</dbReference>
<evidence type="ECO:0000256" key="6">
    <source>
        <dbReference type="ARBA" id="ARBA00022955"/>
    </source>
</evidence>
<evidence type="ECO:0000256" key="14">
    <source>
        <dbReference type="SAM" id="Phobius"/>
    </source>
</evidence>
<accession>A0A507CEN8</accession>
<feature type="transmembrane region" description="Helical" evidence="14">
    <location>
        <begin position="316"/>
        <end position="333"/>
    </location>
</feature>
<dbReference type="PANTHER" id="PTHR15451:SF19">
    <property type="entry name" value="ERGOSTEROL BIOSYNTHETIC PROTEIN 28 HOMOLOG"/>
    <property type="match status" value="1"/>
</dbReference>
<evidence type="ECO:0000313" key="16">
    <source>
        <dbReference type="Proteomes" id="UP000317494"/>
    </source>
</evidence>